<dbReference type="EMBL" id="JAMSHJ010000003">
    <property type="protein sequence ID" value="KAI5424849.1"/>
    <property type="molecule type" value="Genomic_DNA"/>
</dbReference>
<dbReference type="AlphaFoldDB" id="A0A9D4XRP5"/>
<comment type="caution">
    <text evidence="1">The sequence shown here is derived from an EMBL/GenBank/DDBJ whole genome shotgun (WGS) entry which is preliminary data.</text>
</comment>
<protein>
    <recommendedName>
        <fullName evidence="3">Reverse transcriptase</fullName>
    </recommendedName>
</protein>
<organism evidence="1 2">
    <name type="scientific">Pisum sativum</name>
    <name type="common">Garden pea</name>
    <name type="synonym">Lathyrus oleraceus</name>
    <dbReference type="NCBI Taxonomy" id="3888"/>
    <lineage>
        <taxon>Eukaryota</taxon>
        <taxon>Viridiplantae</taxon>
        <taxon>Streptophyta</taxon>
        <taxon>Embryophyta</taxon>
        <taxon>Tracheophyta</taxon>
        <taxon>Spermatophyta</taxon>
        <taxon>Magnoliopsida</taxon>
        <taxon>eudicotyledons</taxon>
        <taxon>Gunneridae</taxon>
        <taxon>Pentapetalae</taxon>
        <taxon>rosids</taxon>
        <taxon>fabids</taxon>
        <taxon>Fabales</taxon>
        <taxon>Fabaceae</taxon>
        <taxon>Papilionoideae</taxon>
        <taxon>50 kb inversion clade</taxon>
        <taxon>NPAAA clade</taxon>
        <taxon>Hologalegina</taxon>
        <taxon>IRL clade</taxon>
        <taxon>Fabeae</taxon>
        <taxon>Lathyrus</taxon>
    </lineage>
</organism>
<evidence type="ECO:0000313" key="1">
    <source>
        <dbReference type="EMBL" id="KAI5424849.1"/>
    </source>
</evidence>
<evidence type="ECO:0008006" key="3">
    <source>
        <dbReference type="Google" id="ProtNLM"/>
    </source>
</evidence>
<name>A0A9D4XRP5_PEA</name>
<dbReference type="Proteomes" id="UP001058974">
    <property type="component" value="Chromosome 3"/>
</dbReference>
<dbReference type="Gramene" id="Psat03G0087300-T1">
    <property type="protein sequence ID" value="KAI5424849.1"/>
    <property type="gene ID" value="KIW84_030873"/>
</dbReference>
<evidence type="ECO:0000313" key="2">
    <source>
        <dbReference type="Proteomes" id="UP001058974"/>
    </source>
</evidence>
<reference evidence="1 2" key="1">
    <citation type="journal article" date="2022" name="Nat. Genet.">
        <title>Improved pea reference genome and pan-genome highlight genomic features and evolutionary characteristics.</title>
        <authorList>
            <person name="Yang T."/>
            <person name="Liu R."/>
            <person name="Luo Y."/>
            <person name="Hu S."/>
            <person name="Wang D."/>
            <person name="Wang C."/>
            <person name="Pandey M.K."/>
            <person name="Ge S."/>
            <person name="Xu Q."/>
            <person name="Li N."/>
            <person name="Li G."/>
            <person name="Huang Y."/>
            <person name="Saxena R.K."/>
            <person name="Ji Y."/>
            <person name="Li M."/>
            <person name="Yan X."/>
            <person name="He Y."/>
            <person name="Liu Y."/>
            <person name="Wang X."/>
            <person name="Xiang C."/>
            <person name="Varshney R.K."/>
            <person name="Ding H."/>
            <person name="Gao S."/>
            <person name="Zong X."/>
        </authorList>
    </citation>
    <scope>NUCLEOTIDE SEQUENCE [LARGE SCALE GENOMIC DNA]</scope>
    <source>
        <strain evidence="1 2">cv. Zhongwan 6</strain>
    </source>
</reference>
<keyword evidence="2" id="KW-1185">Reference proteome</keyword>
<proteinExistence type="predicted"/>
<accession>A0A9D4XRP5</accession>
<gene>
    <name evidence="1" type="ORF">KIW84_030873</name>
</gene>
<sequence length="134" mass="15796">MIEEIIPFLVNEDTNHLFTSIQIVEEIKGVMFRMYKKSAPDPNGFEGFFCQTFWDIIKHDVIRFISQFFIQDWIMSYYNLNYILLIPKTHSASSIIRFRPVTLGDYKTKIITQIIVDNWHQSCHISSLLSKKAS</sequence>